<dbReference type="InterPro" id="IPR004312">
    <property type="entry name" value="ATHILA_Orf1_C"/>
</dbReference>
<dbReference type="PANTHER" id="PTHR47074:SF49">
    <property type="entry name" value="POLYNUCLEOTIDYL TRANSFERASE, RIBONUCLEASE H-LIKE SUPERFAMILY PROTEIN"/>
    <property type="match status" value="1"/>
</dbReference>
<dbReference type="Pfam" id="PF13456">
    <property type="entry name" value="RVT_3"/>
    <property type="match status" value="1"/>
</dbReference>
<name>A0A8T1ZTG1_ARASU</name>
<feature type="compositionally biased region" description="Polar residues" evidence="1">
    <location>
        <begin position="189"/>
        <end position="205"/>
    </location>
</feature>
<feature type="domain" description="Arabidopsis retrotransposon Orf1 C-terminal" evidence="2">
    <location>
        <begin position="356"/>
        <end position="500"/>
    </location>
</feature>
<sequence length="976" mass="110316">MVCEWAWLPTSSGDYTAKSGYFEALKVNDDLGSLTHQDPADQFNWRSNIWALKTSPKTKLLLWKAGQNALPVGSKLQHRHITDTAKCPHHEAEESILHLLFHCPFARKIWSLAPFKNSLNLDGLSSVTDGISQANKLLCLPPTGIGDGPLFPWLLWSIWTSRNQLIFNKRKISEEDALQTACTRAKEWQNAQNPNQKSKVPQQTLVQPRPPVFPRVCFTDASWKTAGKAGLGWICKDDLDQTIFEGSSSLKDVGSPLIAGALATLAAVGVAIESEIKIVSFASDSLTLVKAINQKHQVKELHGILHDILSPSSYFDVCSFNFISRTLNRRADALAKEALLSLDFGFYMRWKNDGGGDRSDTSLTIVLLDHLMGYIEYAATLYKTKSNRSLNIGGIITPILIVCGETPDGQYLFNLCHPQAGDSRMILPCTNHTTIRAGENIEFCPPIYLLYDSEQGTAQPDANEEDDDSQDDQIDQEYVPPESFYFEDQSSSTSASRTINRLTPKRPWMHPLMHSSPNHEKSYAGAVENRFSTPSHTFQVEVVDGASLLEIPDDLIQNSVPLWEDFLEGKFLDKAPHVAKIHVIVNKIWPLGNRSIQIDVYEVNATTMKFRIKDEQTRGRVLRRGMWNIADIPTVVSKWSHVVEQEEQEIKTIPLWVTLKNVPHKMYSRDRLHFIARAVGNPIRWVLQNCPKHIGLDQNWELMRLNLFTVGYLLAALFARSGASRVRLSREAEWSVVSPARAGRSGERKSDKPQTVVSPSRFAMLNLQDDEMEDEEIEVQAASGETVEDGKELVNQEKEEGEIEQTNKEEETETIITCSVKLEGEDSDFFCSFVYASNFDEERRKCWNGLRDHYDSPIIRNKPWMLLGDFNVIIEVEEHSRADSPNFTHGMQDFQDLVNYCSLSDMATHGLFPRTHFVGFELEGCSGMEEDRDRRWKMNGQTGERLQRSEGGTNCTSKRGGNLLDYELEYNLDITH</sequence>
<keyword evidence="7" id="KW-1185">Reference proteome</keyword>
<dbReference type="InterPro" id="IPR002156">
    <property type="entry name" value="RNaseH_domain"/>
</dbReference>
<evidence type="ECO:0000259" key="3">
    <source>
        <dbReference type="Pfam" id="PF13456"/>
    </source>
</evidence>
<dbReference type="CDD" id="cd06222">
    <property type="entry name" value="RNase_H_like"/>
    <property type="match status" value="1"/>
</dbReference>
<feature type="domain" description="RNase H type-1" evidence="3">
    <location>
        <begin position="219"/>
        <end position="338"/>
    </location>
</feature>
<dbReference type="Pfam" id="PF03078">
    <property type="entry name" value="ATHILA"/>
    <property type="match status" value="1"/>
</dbReference>
<dbReference type="OrthoDB" id="1745633at2759"/>
<organism evidence="6 7">
    <name type="scientific">Arabidopsis suecica</name>
    <name type="common">Swedish thale-cress</name>
    <name type="synonym">Cardaminopsis suecica</name>
    <dbReference type="NCBI Taxonomy" id="45249"/>
    <lineage>
        <taxon>Eukaryota</taxon>
        <taxon>Viridiplantae</taxon>
        <taxon>Streptophyta</taxon>
        <taxon>Embryophyta</taxon>
        <taxon>Tracheophyta</taxon>
        <taxon>Spermatophyta</taxon>
        <taxon>Magnoliopsida</taxon>
        <taxon>eudicotyledons</taxon>
        <taxon>Gunneridae</taxon>
        <taxon>Pentapetalae</taxon>
        <taxon>rosids</taxon>
        <taxon>malvids</taxon>
        <taxon>Brassicales</taxon>
        <taxon>Brassicaceae</taxon>
        <taxon>Camelineae</taxon>
        <taxon>Arabidopsis</taxon>
    </lineage>
</organism>
<protein>
    <submittedName>
        <fullName evidence="6">Reverse transcriptase zinc-binding domain</fullName>
    </submittedName>
</protein>
<dbReference type="Pfam" id="PF13966">
    <property type="entry name" value="zf-RVT"/>
    <property type="match status" value="1"/>
</dbReference>
<dbReference type="GO" id="GO:0003676">
    <property type="term" value="F:nucleic acid binding"/>
    <property type="evidence" value="ECO:0007669"/>
    <property type="project" value="InterPro"/>
</dbReference>
<feature type="region of interest" description="Disordered" evidence="1">
    <location>
        <begin position="781"/>
        <end position="810"/>
    </location>
</feature>
<feature type="compositionally biased region" description="Basic and acidic residues" evidence="1">
    <location>
        <begin position="788"/>
        <end position="798"/>
    </location>
</feature>
<dbReference type="GO" id="GO:0003964">
    <property type="term" value="F:RNA-directed DNA polymerase activity"/>
    <property type="evidence" value="ECO:0007669"/>
    <property type="project" value="UniProtKB-KW"/>
</dbReference>
<evidence type="ECO:0000313" key="6">
    <source>
        <dbReference type="EMBL" id="KAG7564122.1"/>
    </source>
</evidence>
<dbReference type="AlphaFoldDB" id="A0A8T1ZTG1"/>
<proteinExistence type="predicted"/>
<evidence type="ECO:0000313" key="7">
    <source>
        <dbReference type="Proteomes" id="UP000694251"/>
    </source>
</evidence>
<feature type="domain" description="Reverse transcriptase zinc-binding" evidence="4">
    <location>
        <begin position="41"/>
        <end position="110"/>
    </location>
</feature>
<comment type="caution">
    <text evidence="6">The sequence shown here is derived from an EMBL/GenBank/DDBJ whole genome shotgun (WGS) entry which is preliminary data.</text>
</comment>
<evidence type="ECO:0000259" key="2">
    <source>
        <dbReference type="Pfam" id="PF03078"/>
    </source>
</evidence>
<dbReference type="Proteomes" id="UP000694251">
    <property type="component" value="Chromosome 10"/>
</dbReference>
<dbReference type="InterPro" id="IPR025558">
    <property type="entry name" value="DUF4283"/>
</dbReference>
<feature type="domain" description="DUF4283" evidence="5">
    <location>
        <begin position="562"/>
        <end position="643"/>
    </location>
</feature>
<accession>A0A8T1ZTG1</accession>
<keyword evidence="6" id="KW-0695">RNA-directed DNA polymerase</keyword>
<reference evidence="6 7" key="1">
    <citation type="submission" date="2020-12" db="EMBL/GenBank/DDBJ databases">
        <title>Concerted genomic and epigenomic changes stabilize Arabidopsis allopolyploids.</title>
        <authorList>
            <person name="Chen Z."/>
        </authorList>
    </citation>
    <scope>NUCLEOTIDE SEQUENCE [LARGE SCALE GENOMIC DNA]</scope>
    <source>
        <strain evidence="6">As9502</strain>
        <tissue evidence="6">Leaf</tissue>
    </source>
</reference>
<evidence type="ECO:0000256" key="1">
    <source>
        <dbReference type="SAM" id="MobiDB-lite"/>
    </source>
</evidence>
<dbReference type="GO" id="GO:0004523">
    <property type="term" value="F:RNA-DNA hybrid ribonuclease activity"/>
    <property type="evidence" value="ECO:0007669"/>
    <property type="project" value="InterPro"/>
</dbReference>
<evidence type="ECO:0000259" key="5">
    <source>
        <dbReference type="Pfam" id="PF14111"/>
    </source>
</evidence>
<keyword evidence="6" id="KW-0548">Nucleotidyltransferase</keyword>
<dbReference type="PANTHER" id="PTHR47074">
    <property type="entry name" value="BNAC02G40300D PROTEIN"/>
    <property type="match status" value="1"/>
</dbReference>
<gene>
    <name evidence="6" type="ORF">ISN44_As10g008850</name>
</gene>
<feature type="region of interest" description="Disordered" evidence="1">
    <location>
        <begin position="186"/>
        <end position="205"/>
    </location>
</feature>
<dbReference type="InterPro" id="IPR052929">
    <property type="entry name" value="RNase_H-like_EbsB-rel"/>
</dbReference>
<evidence type="ECO:0000259" key="4">
    <source>
        <dbReference type="Pfam" id="PF13966"/>
    </source>
</evidence>
<keyword evidence="6" id="KW-0808">Transferase</keyword>
<dbReference type="InterPro" id="IPR026960">
    <property type="entry name" value="RVT-Znf"/>
</dbReference>
<dbReference type="Pfam" id="PF14111">
    <property type="entry name" value="DUF4283"/>
    <property type="match status" value="1"/>
</dbReference>
<dbReference type="InterPro" id="IPR044730">
    <property type="entry name" value="RNase_H-like_dom_plant"/>
</dbReference>
<dbReference type="EMBL" id="JAEFBJ010000010">
    <property type="protein sequence ID" value="KAG7564122.1"/>
    <property type="molecule type" value="Genomic_DNA"/>
</dbReference>